<protein>
    <recommendedName>
        <fullName evidence="5">DUF4190 domain-containing protein</fullName>
    </recommendedName>
</protein>
<feature type="region of interest" description="Disordered" evidence="1">
    <location>
        <begin position="1"/>
        <end position="21"/>
    </location>
</feature>
<organism evidence="3 4">
    <name type="scientific">Streptomyces flaveolus</name>
    <dbReference type="NCBI Taxonomy" id="67297"/>
    <lineage>
        <taxon>Bacteria</taxon>
        <taxon>Bacillati</taxon>
        <taxon>Actinomycetota</taxon>
        <taxon>Actinomycetes</taxon>
        <taxon>Kitasatosporales</taxon>
        <taxon>Streptomycetaceae</taxon>
        <taxon>Streptomyces</taxon>
    </lineage>
</organism>
<feature type="transmembrane region" description="Helical" evidence="2">
    <location>
        <begin position="54"/>
        <end position="74"/>
    </location>
</feature>
<comment type="caution">
    <text evidence="3">The sequence shown here is derived from an EMBL/GenBank/DDBJ whole genome shotgun (WGS) entry which is preliminary data.</text>
</comment>
<keyword evidence="2" id="KW-1133">Transmembrane helix</keyword>
<evidence type="ECO:0000256" key="2">
    <source>
        <dbReference type="SAM" id="Phobius"/>
    </source>
</evidence>
<reference evidence="3 4" key="1">
    <citation type="submission" date="2024-06" db="EMBL/GenBank/DDBJ databases">
        <title>The Natural Products Discovery Center: Release of the First 8490 Sequenced Strains for Exploring Actinobacteria Biosynthetic Diversity.</title>
        <authorList>
            <person name="Kalkreuter E."/>
            <person name="Kautsar S.A."/>
            <person name="Yang D."/>
            <person name="Bader C.D."/>
            <person name="Teijaro C.N."/>
            <person name="Fluegel L."/>
            <person name="Davis C.M."/>
            <person name="Simpson J.R."/>
            <person name="Lauterbach L."/>
            <person name="Steele A.D."/>
            <person name="Gui C."/>
            <person name="Meng S."/>
            <person name="Li G."/>
            <person name="Viehrig K."/>
            <person name="Ye F."/>
            <person name="Su P."/>
            <person name="Kiefer A.F."/>
            <person name="Nichols A."/>
            <person name="Cepeda A.J."/>
            <person name="Yan W."/>
            <person name="Fan B."/>
            <person name="Jiang Y."/>
            <person name="Adhikari A."/>
            <person name="Zheng C.-J."/>
            <person name="Schuster L."/>
            <person name="Cowan T.M."/>
            <person name="Smanski M.J."/>
            <person name="Chevrette M.G."/>
            <person name="De Carvalho L.P.S."/>
            <person name="Shen B."/>
        </authorList>
    </citation>
    <scope>NUCLEOTIDE SEQUENCE [LARGE SCALE GENOMIC DNA]</scope>
    <source>
        <strain evidence="3 4">NPDC000632</strain>
    </source>
</reference>
<proteinExistence type="predicted"/>
<name>A0ABV1VT39_9ACTN</name>
<evidence type="ECO:0008006" key="5">
    <source>
        <dbReference type="Google" id="ProtNLM"/>
    </source>
</evidence>
<evidence type="ECO:0000256" key="1">
    <source>
        <dbReference type="SAM" id="MobiDB-lite"/>
    </source>
</evidence>
<gene>
    <name evidence="3" type="ORF">ABT322_39320</name>
</gene>
<evidence type="ECO:0000313" key="3">
    <source>
        <dbReference type="EMBL" id="MER6909657.1"/>
    </source>
</evidence>
<feature type="transmembrane region" description="Helical" evidence="2">
    <location>
        <begin position="30"/>
        <end position="48"/>
    </location>
</feature>
<sequence>MRSAEEAGASAEASVREDTASNRPAKVSGFFALASVTFLGNFATGIAWLNPAVFVGLAALCALLAIPVGHVGRVRGRRLGGSGRGVALAGIVTGWLVLLVCALAVLAFVGIVAGLAVVTDRA</sequence>
<feature type="transmembrane region" description="Helical" evidence="2">
    <location>
        <begin position="86"/>
        <end position="119"/>
    </location>
</feature>
<keyword evidence="4" id="KW-1185">Reference proteome</keyword>
<keyword evidence="2" id="KW-0812">Transmembrane</keyword>
<accession>A0ABV1VT39</accession>
<dbReference type="Proteomes" id="UP001490330">
    <property type="component" value="Unassembled WGS sequence"/>
</dbReference>
<keyword evidence="2" id="KW-0472">Membrane</keyword>
<evidence type="ECO:0000313" key="4">
    <source>
        <dbReference type="Proteomes" id="UP001490330"/>
    </source>
</evidence>
<dbReference type="RefSeq" id="WP_350724711.1">
    <property type="nucleotide sequence ID" value="NZ_JBEPCO010000058.1"/>
</dbReference>
<dbReference type="EMBL" id="JBEPCV010000074">
    <property type="protein sequence ID" value="MER6909657.1"/>
    <property type="molecule type" value="Genomic_DNA"/>
</dbReference>